<gene>
    <name evidence="2" type="primary">CROP</name>
    <name evidence="2" type="ORF">NBO_84g0002</name>
</gene>
<organism evidence="2 3">
    <name type="scientific">Nosema bombycis (strain CQ1 / CVCC 102059)</name>
    <name type="common">Microsporidian parasite</name>
    <name type="synonym">Pebrine of silkworm</name>
    <dbReference type="NCBI Taxonomy" id="578461"/>
    <lineage>
        <taxon>Eukaryota</taxon>
        <taxon>Fungi</taxon>
        <taxon>Fungi incertae sedis</taxon>
        <taxon>Microsporidia</taxon>
        <taxon>Nosematidae</taxon>
        <taxon>Nosema</taxon>
    </lineage>
</organism>
<dbReference type="GO" id="GO:0005685">
    <property type="term" value="C:U1 snRNP"/>
    <property type="evidence" value="ECO:0007669"/>
    <property type="project" value="InterPro"/>
</dbReference>
<dbReference type="Pfam" id="PF03194">
    <property type="entry name" value="LUC7"/>
    <property type="match status" value="2"/>
</dbReference>
<dbReference type="GO" id="GO:0006376">
    <property type="term" value="P:mRNA splice site recognition"/>
    <property type="evidence" value="ECO:0007669"/>
    <property type="project" value="InterPro"/>
</dbReference>
<dbReference type="OrthoDB" id="153872at2759"/>
<protein>
    <submittedName>
        <fullName evidence="2">Cisplatin overexpressed protein</fullName>
    </submittedName>
</protein>
<dbReference type="HOGENOM" id="CLU_030397_0_0_1"/>
<evidence type="ECO:0000313" key="3">
    <source>
        <dbReference type="Proteomes" id="UP000016927"/>
    </source>
</evidence>
<dbReference type="AlphaFoldDB" id="R0M5K6"/>
<dbReference type="VEuPathDB" id="MicrosporidiaDB:NBO_84g0002"/>
<keyword evidence="3" id="KW-1185">Reference proteome</keyword>
<proteinExistence type="inferred from homology"/>
<comment type="similarity">
    <text evidence="1">Belongs to the Luc7 family.</text>
</comment>
<evidence type="ECO:0000313" key="2">
    <source>
        <dbReference type="EMBL" id="EOB13284.1"/>
    </source>
</evidence>
<accession>R0M5K6</accession>
<dbReference type="OMA" id="FCPFKAL"/>
<dbReference type="STRING" id="578461.R0M5K6"/>
<dbReference type="GO" id="GO:0003729">
    <property type="term" value="F:mRNA binding"/>
    <property type="evidence" value="ECO:0007669"/>
    <property type="project" value="InterPro"/>
</dbReference>
<dbReference type="EMBL" id="KB908992">
    <property type="protein sequence ID" value="EOB13284.1"/>
    <property type="molecule type" value="Genomic_DNA"/>
</dbReference>
<dbReference type="Proteomes" id="UP000016927">
    <property type="component" value="Unassembled WGS sequence"/>
</dbReference>
<sequence length="219" mass="25419">MTDRARILLDKLMGHGRDLNKTTDISKMCIFSMAGLCPYELFVNTKMNLGNCPYKIHAGPDPKLCKKEYELELLRFLVEIHKFIKNQNNETPDKNEEILIRERLIDTKLIQIKEKGLSGKVKEAFSLFSNLKTEIKELDRIKESYYVNNKDKNMTRCQLCGIKVITNYGSHKFMTHKNGKLHNGVLTVYNKLGELINKFGEEESLKIINCDNLKFLKKN</sequence>
<reference evidence="2 3" key="1">
    <citation type="journal article" date="2013" name="BMC Genomics">
        <title>Comparative genomics of parasitic silkworm microsporidia reveal an association between genome expansion and host adaptation.</title>
        <authorList>
            <person name="Pan G."/>
            <person name="Xu J."/>
            <person name="Li T."/>
            <person name="Xia Q."/>
            <person name="Liu S.L."/>
            <person name="Zhang G."/>
            <person name="Li S."/>
            <person name="Li C."/>
            <person name="Liu H."/>
            <person name="Yang L."/>
            <person name="Liu T."/>
            <person name="Zhang X."/>
            <person name="Wu Z."/>
            <person name="Fan W."/>
            <person name="Dang X."/>
            <person name="Xiang H."/>
            <person name="Tao M."/>
            <person name="Li Y."/>
            <person name="Hu J."/>
            <person name="Li Z."/>
            <person name="Lin L."/>
            <person name="Luo J."/>
            <person name="Geng L."/>
            <person name="Wang L."/>
            <person name="Long M."/>
            <person name="Wan Y."/>
            <person name="He N."/>
            <person name="Zhang Z."/>
            <person name="Lu C."/>
            <person name="Keeling P.J."/>
            <person name="Wang J."/>
            <person name="Xiang Z."/>
            <person name="Zhou Z."/>
        </authorList>
    </citation>
    <scope>NUCLEOTIDE SEQUENCE [LARGE SCALE GENOMIC DNA]</scope>
    <source>
        <strain evidence="3">CQ1 / CVCC 102059</strain>
    </source>
</reference>
<evidence type="ECO:0000256" key="1">
    <source>
        <dbReference type="ARBA" id="ARBA00005655"/>
    </source>
</evidence>
<dbReference type="InterPro" id="IPR004882">
    <property type="entry name" value="Luc7-rel"/>
</dbReference>
<name>R0M5K6_NOSB1</name>
<dbReference type="PANTHER" id="PTHR12375">
    <property type="entry name" value="RNA-BINDING PROTEIN LUC7-RELATED"/>
    <property type="match status" value="1"/>
</dbReference>